<evidence type="ECO:0000313" key="18">
    <source>
        <dbReference type="EMBL" id="MEY9260119.1"/>
    </source>
</evidence>
<evidence type="ECO:0000256" key="16">
    <source>
        <dbReference type="ARBA" id="ARBA00042156"/>
    </source>
</evidence>
<proteinExistence type="inferred from homology"/>
<dbReference type="InterPro" id="IPR027417">
    <property type="entry name" value="P-loop_NTPase"/>
</dbReference>
<evidence type="ECO:0000256" key="15">
    <source>
        <dbReference type="ARBA" id="ARBA00039316"/>
    </source>
</evidence>
<evidence type="ECO:0000256" key="12">
    <source>
        <dbReference type="ARBA" id="ARBA00023125"/>
    </source>
</evidence>
<evidence type="ECO:0000256" key="11">
    <source>
        <dbReference type="ARBA" id="ARBA00022881"/>
    </source>
</evidence>
<dbReference type="Gene3D" id="3.40.50.300">
    <property type="entry name" value="P-loop containing nucleotide triphosphate hydrolases"/>
    <property type="match status" value="2"/>
</dbReference>
<evidence type="ECO:0000256" key="2">
    <source>
        <dbReference type="ARBA" id="ARBA00022490"/>
    </source>
</evidence>
<keyword evidence="12" id="KW-0238">DNA-binding</keyword>
<comment type="caution">
    <text evidence="18">The sequence shown here is derived from an EMBL/GenBank/DDBJ whole genome shotgun (WGS) entry which is preliminary data.</text>
</comment>
<dbReference type="InterPro" id="IPR017871">
    <property type="entry name" value="ABC_transporter-like_CS"/>
</dbReference>
<dbReference type="PROSITE" id="PS00211">
    <property type="entry name" value="ABC_TRANSPORTER_1"/>
    <property type="match status" value="1"/>
</dbReference>
<feature type="domain" description="ABC transporter" evidence="17">
    <location>
        <begin position="42"/>
        <end position="513"/>
    </location>
</feature>
<evidence type="ECO:0000256" key="10">
    <source>
        <dbReference type="ARBA" id="ARBA00022840"/>
    </source>
</evidence>
<dbReference type="SUPFAM" id="SSF52540">
    <property type="entry name" value="P-loop containing nucleoside triphosphate hydrolases"/>
    <property type="match status" value="2"/>
</dbReference>
<evidence type="ECO:0000259" key="17">
    <source>
        <dbReference type="PROSITE" id="PS50893"/>
    </source>
</evidence>
<comment type="similarity">
    <text evidence="14">Belongs to the ABC transporter superfamily. UvrA family.</text>
</comment>
<keyword evidence="11" id="KW-0267">Excision nuclease</keyword>
<evidence type="ECO:0000256" key="5">
    <source>
        <dbReference type="ARBA" id="ARBA00022741"/>
    </source>
</evidence>
<dbReference type="PANTHER" id="PTHR43152:SF3">
    <property type="entry name" value="UVRABC SYSTEM PROTEIN A"/>
    <property type="match status" value="1"/>
</dbReference>
<evidence type="ECO:0000256" key="13">
    <source>
        <dbReference type="ARBA" id="ARBA00023204"/>
    </source>
</evidence>
<comment type="subcellular location">
    <subcellularLocation>
        <location evidence="1">Cytoplasm</location>
    </subcellularLocation>
</comment>
<gene>
    <name evidence="18" type="ORF">ABH903_003157</name>
</gene>
<evidence type="ECO:0000256" key="3">
    <source>
        <dbReference type="ARBA" id="ARBA00022723"/>
    </source>
</evidence>
<name>A0ABV4ENJ2_BREEP</name>
<evidence type="ECO:0000256" key="9">
    <source>
        <dbReference type="ARBA" id="ARBA00022833"/>
    </source>
</evidence>
<evidence type="ECO:0000256" key="14">
    <source>
        <dbReference type="ARBA" id="ARBA00038000"/>
    </source>
</evidence>
<dbReference type="InterPro" id="IPR041552">
    <property type="entry name" value="UvrA_DNA-bd"/>
</dbReference>
<evidence type="ECO:0000256" key="1">
    <source>
        <dbReference type="ARBA" id="ARBA00004496"/>
    </source>
</evidence>
<feature type="domain" description="ABC transporter" evidence="17">
    <location>
        <begin position="533"/>
        <end position="863"/>
    </location>
</feature>
<dbReference type="Gene3D" id="1.10.8.280">
    <property type="entry name" value="ABC transporter ATPase domain-like"/>
    <property type="match status" value="1"/>
</dbReference>
<keyword evidence="2" id="KW-0963">Cytoplasm</keyword>
<keyword evidence="5" id="KW-0547">Nucleotide-binding</keyword>
<dbReference type="Gene3D" id="1.20.1580.10">
    <property type="entry name" value="ABC transporter ATPase like domain"/>
    <property type="match status" value="2"/>
</dbReference>
<dbReference type="Pfam" id="PF17755">
    <property type="entry name" value="UvrA_DNA-bind"/>
    <property type="match status" value="1"/>
</dbReference>
<keyword evidence="10" id="KW-0067">ATP-binding</keyword>
<evidence type="ECO:0000256" key="4">
    <source>
        <dbReference type="ARBA" id="ARBA00022737"/>
    </source>
</evidence>
<keyword evidence="9" id="KW-0862">Zinc</keyword>
<dbReference type="PANTHER" id="PTHR43152">
    <property type="entry name" value="UVRABC SYSTEM PROTEIN A"/>
    <property type="match status" value="1"/>
</dbReference>
<keyword evidence="13" id="KW-0234">DNA repair</keyword>
<dbReference type="PROSITE" id="PS50893">
    <property type="entry name" value="ABC_TRANSPORTER_2"/>
    <property type="match status" value="2"/>
</dbReference>
<keyword evidence="7" id="KW-0228">DNA excision</keyword>
<sequence length="876" mass="93917">MVVSVTIVVPSYPVAKTVSAGVGHVSAGCYDHDMSTEARNTVPATAVEVRGARVHNLQGIDVDVPLNTLVAIAGVSGSGKSSLAMGVLYAEGSRRYIEALSTYTRRRMAQAARADVDTVRHIPAALALRQRPGVPGVRSTFGTSTELLNVIRLMFSRLASHLCPNGHRQEPTLNVAAEEPFNCPECGETVHAPGAEELAFNSGGACPRCEGIGTIREVDDASLIRDPDMSIDDGTVIPWQMFGFNVQPQIAHEFGVRTDVPWRDLEEWEREIVFGGPEEKKHITVTSKKGLHDLDFTFRNARLTVTEELKRADTEKRFARVSRFLSEQVCPDCEGTRLSPAARAPRIGELDLAEATAMTLDELVDWAANVPETLPTPMQPMARSLVDALLGMARRLLDQGLGYLGLDRAGSSLSTGERQRVQLSRAVRNETTGVLYVLDEPSIGLHPSNIKGLQGVIADLLEEGNSVVMVDHDPLVLREADHLIEIGPGSGKDGGSVVAEGSVAELDAHPDSRIGPYLTGRADALVRTPAPEAEIDDHGRIRLLTSPIHTVHTLETEIPRKRLTVVTGVSGSGKSTLVLDSLVPALKAEAAADERAMPSHVRELDAGGIERVNVVDATPIGINVRSTVATYSGVLDDLRRAYARLDSAKDAGLTAGDFSYNTGSLRCPKCEGTGEITLDVQFLPDVDIPCPNCEGRRYSPAADEYCRASDADGQPLSLPDLLAMTVAEALPHLAEMRKVHARLKALQDVGLGYLTLHEATPALSGGEAQRLKLATELGKSQQHTLFVFDEPTVGLHPEDVRVLVRVFQQLLDQGGTVLVIEHDLDMIANADWIIDLGPGGGQDGGQIVATGTPQQVANASGSVTGEYLKGHLNEAG</sequence>
<keyword evidence="3" id="KW-0479">Metal-binding</keyword>
<reference evidence="18 19" key="1">
    <citation type="submission" date="2024-07" db="EMBL/GenBank/DDBJ databases">
        <title>Mealworm larvae gut microbial communities from Newark, Delaware, USA.</title>
        <authorList>
            <person name="Blenner M."/>
        </authorList>
    </citation>
    <scope>NUCLEOTIDE SEQUENCE [LARGE SCALE GENOMIC DNA]</scope>
    <source>
        <strain evidence="18 19">UD i117</strain>
    </source>
</reference>
<dbReference type="EMBL" id="JBGBYS010000023">
    <property type="protein sequence ID" value="MEY9260119.1"/>
    <property type="molecule type" value="Genomic_DNA"/>
</dbReference>
<organism evidence="18 19">
    <name type="scientific">Brevibacterium epidermidis</name>
    <dbReference type="NCBI Taxonomy" id="1698"/>
    <lineage>
        <taxon>Bacteria</taxon>
        <taxon>Bacillati</taxon>
        <taxon>Actinomycetota</taxon>
        <taxon>Actinomycetes</taxon>
        <taxon>Micrococcales</taxon>
        <taxon>Brevibacteriaceae</taxon>
        <taxon>Brevibacterium</taxon>
    </lineage>
</organism>
<evidence type="ECO:0000256" key="6">
    <source>
        <dbReference type="ARBA" id="ARBA00022763"/>
    </source>
</evidence>
<keyword evidence="4" id="KW-0677">Repeat</keyword>
<dbReference type="InterPro" id="IPR003439">
    <property type="entry name" value="ABC_transporter-like_ATP-bd"/>
</dbReference>
<dbReference type="Proteomes" id="UP001565435">
    <property type="component" value="Unassembled WGS sequence"/>
</dbReference>
<keyword evidence="8" id="KW-0863">Zinc-finger</keyword>
<accession>A0ABV4ENJ2</accession>
<evidence type="ECO:0000313" key="19">
    <source>
        <dbReference type="Proteomes" id="UP001565435"/>
    </source>
</evidence>
<keyword evidence="19" id="KW-1185">Reference proteome</keyword>
<protein>
    <recommendedName>
        <fullName evidence="15">UvrABC system protein A</fullName>
    </recommendedName>
    <alternativeName>
        <fullName evidence="16">Excinuclease ABC subunit A</fullName>
    </alternativeName>
</protein>
<keyword evidence="6" id="KW-0227">DNA damage</keyword>
<evidence type="ECO:0000256" key="8">
    <source>
        <dbReference type="ARBA" id="ARBA00022771"/>
    </source>
</evidence>
<evidence type="ECO:0000256" key="7">
    <source>
        <dbReference type="ARBA" id="ARBA00022769"/>
    </source>
</evidence>